<evidence type="ECO:0000313" key="8">
    <source>
        <dbReference type="Proteomes" id="UP000183952"/>
    </source>
</evidence>
<feature type="transmembrane region" description="Helical" evidence="5">
    <location>
        <begin position="247"/>
        <end position="269"/>
    </location>
</feature>
<keyword evidence="8" id="KW-1185">Reference proteome</keyword>
<dbReference type="AlphaFoldDB" id="A0A1M6QUF4"/>
<feature type="transmembrane region" description="Helical" evidence="5">
    <location>
        <begin position="103"/>
        <end position="122"/>
    </location>
</feature>
<dbReference type="PANTHER" id="PTHR10846:SF8">
    <property type="entry name" value="INNER MEMBRANE PROTEIN YRBG"/>
    <property type="match status" value="1"/>
</dbReference>
<keyword evidence="3 5" id="KW-1133">Transmembrane helix</keyword>
<protein>
    <submittedName>
        <fullName evidence="7">Cation:H+ antiporter</fullName>
    </submittedName>
</protein>
<feature type="transmembrane region" description="Helical" evidence="5">
    <location>
        <begin position="275"/>
        <end position="295"/>
    </location>
</feature>
<dbReference type="PANTHER" id="PTHR10846">
    <property type="entry name" value="SODIUM/POTASSIUM/CALCIUM EXCHANGER"/>
    <property type="match status" value="1"/>
</dbReference>
<dbReference type="OrthoDB" id="9794225at2"/>
<dbReference type="RefSeq" id="WP_072904069.1">
    <property type="nucleotide sequence ID" value="NZ_FRAD01000018.1"/>
</dbReference>
<dbReference type="InterPro" id="IPR004837">
    <property type="entry name" value="NaCa_Exmemb"/>
</dbReference>
<dbReference type="STRING" id="1121331.SAMN02745248_02132"/>
<accession>A0A1M6QUF4</accession>
<dbReference type="InterPro" id="IPR004481">
    <property type="entry name" value="K/Na/Ca-exchanger"/>
</dbReference>
<feature type="transmembrane region" description="Helical" evidence="5">
    <location>
        <begin position="212"/>
        <end position="235"/>
    </location>
</feature>
<sequence length="325" mass="34820">MDYILLIVGFFFLIKGADLFVDGSSAVAKKIGIPAVIVGLTIVSIGTSAPELAVSTISAIEGNNGIALGNVIGSNIFNTLVVLGATAVFSPLFIKKDSVKKDFLVCIVASVLLFILSFNKYFGGKDNVISRLDGMILVGLCILYISYLIYITKKNKNNMDICEEEKKSIEKIKTMPKILLGIVGIIGIVVGGEFVVDSASNIARSLGMSDKLVGLTIVAMGTSLPELVTSIMAVLKGENEIALGNVLGSNIFNIFLILGVSSCITPIAVPSVLAVDLLILISITILLGLIIFVFSRDKVKKLVRIEGVMLIFIYIAYTFYIIIRK</sequence>
<dbReference type="GO" id="GO:0005886">
    <property type="term" value="C:plasma membrane"/>
    <property type="evidence" value="ECO:0007669"/>
    <property type="project" value="TreeGrafter"/>
</dbReference>
<reference evidence="7 8" key="1">
    <citation type="submission" date="2016-11" db="EMBL/GenBank/DDBJ databases">
        <authorList>
            <person name="Jaros S."/>
            <person name="Januszkiewicz K."/>
            <person name="Wedrychowicz H."/>
        </authorList>
    </citation>
    <scope>NUCLEOTIDE SEQUENCE [LARGE SCALE GENOMIC DNA]</scope>
    <source>
        <strain evidence="7 8">DSM 3090</strain>
    </source>
</reference>
<feature type="domain" description="Sodium/calcium exchanger membrane region" evidence="6">
    <location>
        <begin position="3"/>
        <end position="149"/>
    </location>
</feature>
<comment type="subcellular location">
    <subcellularLocation>
        <location evidence="1">Membrane</location>
        <topology evidence="1">Multi-pass membrane protein</topology>
    </subcellularLocation>
</comment>
<evidence type="ECO:0000256" key="2">
    <source>
        <dbReference type="ARBA" id="ARBA00022692"/>
    </source>
</evidence>
<dbReference type="NCBIfam" id="TIGR00367">
    <property type="entry name" value="calcium/sodium antiporter"/>
    <property type="match status" value="1"/>
</dbReference>
<keyword evidence="4 5" id="KW-0472">Membrane</keyword>
<feature type="transmembrane region" description="Helical" evidence="5">
    <location>
        <begin position="76"/>
        <end position="94"/>
    </location>
</feature>
<dbReference type="Proteomes" id="UP000183952">
    <property type="component" value="Unassembled WGS sequence"/>
</dbReference>
<dbReference type="GO" id="GO:0008273">
    <property type="term" value="F:calcium, potassium:sodium antiporter activity"/>
    <property type="evidence" value="ECO:0007669"/>
    <property type="project" value="TreeGrafter"/>
</dbReference>
<proteinExistence type="predicted"/>
<feature type="transmembrane region" description="Helical" evidence="5">
    <location>
        <begin position="302"/>
        <end position="323"/>
    </location>
</feature>
<evidence type="ECO:0000313" key="7">
    <source>
        <dbReference type="EMBL" id="SHK23912.1"/>
    </source>
</evidence>
<dbReference type="InterPro" id="IPR044880">
    <property type="entry name" value="NCX_ion-bd_dom_sf"/>
</dbReference>
<name>A0A1M6QUF4_9CLOT</name>
<dbReference type="Gene3D" id="1.20.1420.30">
    <property type="entry name" value="NCX, central ion-binding region"/>
    <property type="match status" value="1"/>
</dbReference>
<evidence type="ECO:0000256" key="4">
    <source>
        <dbReference type="ARBA" id="ARBA00023136"/>
    </source>
</evidence>
<dbReference type="GO" id="GO:0005262">
    <property type="term" value="F:calcium channel activity"/>
    <property type="evidence" value="ECO:0007669"/>
    <property type="project" value="TreeGrafter"/>
</dbReference>
<feature type="transmembrane region" description="Helical" evidence="5">
    <location>
        <begin position="134"/>
        <end position="153"/>
    </location>
</feature>
<gene>
    <name evidence="7" type="ORF">SAMN02745248_02132</name>
</gene>
<feature type="domain" description="Sodium/calcium exchanger membrane region" evidence="6">
    <location>
        <begin position="179"/>
        <end position="322"/>
    </location>
</feature>
<organism evidence="7 8">
    <name type="scientific">Hathewaya proteolytica DSM 3090</name>
    <dbReference type="NCBI Taxonomy" id="1121331"/>
    <lineage>
        <taxon>Bacteria</taxon>
        <taxon>Bacillati</taxon>
        <taxon>Bacillota</taxon>
        <taxon>Clostridia</taxon>
        <taxon>Eubacteriales</taxon>
        <taxon>Clostridiaceae</taxon>
        <taxon>Hathewaya</taxon>
    </lineage>
</organism>
<dbReference type="GO" id="GO:0006874">
    <property type="term" value="P:intracellular calcium ion homeostasis"/>
    <property type="evidence" value="ECO:0007669"/>
    <property type="project" value="TreeGrafter"/>
</dbReference>
<dbReference type="EMBL" id="FRAD01000018">
    <property type="protein sequence ID" value="SHK23912.1"/>
    <property type="molecule type" value="Genomic_DNA"/>
</dbReference>
<evidence type="ECO:0000259" key="6">
    <source>
        <dbReference type="Pfam" id="PF01699"/>
    </source>
</evidence>
<evidence type="ECO:0000256" key="3">
    <source>
        <dbReference type="ARBA" id="ARBA00022989"/>
    </source>
</evidence>
<feature type="transmembrane region" description="Helical" evidence="5">
    <location>
        <begin position="174"/>
        <end position="192"/>
    </location>
</feature>
<keyword evidence="2 5" id="KW-0812">Transmembrane</keyword>
<dbReference type="Pfam" id="PF01699">
    <property type="entry name" value="Na_Ca_ex"/>
    <property type="match status" value="2"/>
</dbReference>
<evidence type="ECO:0000256" key="5">
    <source>
        <dbReference type="SAM" id="Phobius"/>
    </source>
</evidence>
<evidence type="ECO:0000256" key="1">
    <source>
        <dbReference type="ARBA" id="ARBA00004141"/>
    </source>
</evidence>